<dbReference type="InterPro" id="IPR000242">
    <property type="entry name" value="PTP_cat"/>
</dbReference>
<evidence type="ECO:0000256" key="4">
    <source>
        <dbReference type="ARBA" id="ARBA00022553"/>
    </source>
</evidence>
<dbReference type="InterPro" id="IPR050348">
    <property type="entry name" value="Protein-Tyr_Phosphatase"/>
</dbReference>
<reference evidence="10 11" key="1">
    <citation type="submission" date="2019-09" db="EMBL/GenBank/DDBJ databases">
        <title>A chromosome-level genome assembly of the Chinese tupelo Nyssa sinensis.</title>
        <authorList>
            <person name="Yang X."/>
            <person name="Kang M."/>
            <person name="Yang Y."/>
            <person name="Xiong H."/>
            <person name="Wang M."/>
            <person name="Zhang Z."/>
            <person name="Wang Z."/>
            <person name="Wu H."/>
            <person name="Ma T."/>
            <person name="Liu J."/>
            <person name="Xi Z."/>
        </authorList>
    </citation>
    <scope>NUCLEOTIDE SEQUENCE [LARGE SCALE GENOMIC DNA]</scope>
    <source>
        <strain evidence="10">J267</strain>
        <tissue evidence="10">Leaf</tissue>
    </source>
</reference>
<dbReference type="InterPro" id="IPR016130">
    <property type="entry name" value="Tyr_Pase_AS"/>
</dbReference>
<dbReference type="OrthoDB" id="10253954at2759"/>
<evidence type="ECO:0000259" key="9">
    <source>
        <dbReference type="PROSITE" id="PS50056"/>
    </source>
</evidence>
<feature type="domain" description="Tyrosine specific protein phosphatases" evidence="9">
    <location>
        <begin position="303"/>
        <end position="375"/>
    </location>
</feature>
<dbReference type="Gene3D" id="3.90.190.10">
    <property type="entry name" value="Protein tyrosine phosphatase superfamily"/>
    <property type="match status" value="1"/>
</dbReference>
<name>A0A5J5BXA4_9ASTE</name>
<protein>
    <recommendedName>
        <fullName evidence="2">protein-tyrosine-phosphatase</fullName>
        <ecNumber evidence="2">3.1.3.48</ecNumber>
    </recommendedName>
</protein>
<evidence type="ECO:0000256" key="7">
    <source>
        <dbReference type="SAM" id="MobiDB-lite"/>
    </source>
</evidence>
<evidence type="ECO:0000313" key="11">
    <source>
        <dbReference type="Proteomes" id="UP000325577"/>
    </source>
</evidence>
<keyword evidence="5" id="KW-0378">Hydrolase</keyword>
<organism evidence="10 11">
    <name type="scientific">Nyssa sinensis</name>
    <dbReference type="NCBI Taxonomy" id="561372"/>
    <lineage>
        <taxon>Eukaryota</taxon>
        <taxon>Viridiplantae</taxon>
        <taxon>Streptophyta</taxon>
        <taxon>Embryophyta</taxon>
        <taxon>Tracheophyta</taxon>
        <taxon>Spermatophyta</taxon>
        <taxon>Magnoliopsida</taxon>
        <taxon>eudicotyledons</taxon>
        <taxon>Gunneridae</taxon>
        <taxon>Pentapetalae</taxon>
        <taxon>asterids</taxon>
        <taxon>Cornales</taxon>
        <taxon>Nyssaceae</taxon>
        <taxon>Nyssa</taxon>
    </lineage>
</organism>
<dbReference type="SUPFAM" id="SSF52799">
    <property type="entry name" value="(Phosphotyrosine protein) phosphatases II"/>
    <property type="match status" value="1"/>
</dbReference>
<dbReference type="InterPro" id="IPR000387">
    <property type="entry name" value="Tyr_Pase_dom"/>
</dbReference>
<dbReference type="PROSITE" id="PS50055">
    <property type="entry name" value="TYR_PHOSPHATASE_PTP"/>
    <property type="match status" value="1"/>
</dbReference>
<dbReference type="PROSITE" id="PS50056">
    <property type="entry name" value="TYR_PHOSPHATASE_2"/>
    <property type="match status" value="1"/>
</dbReference>
<proteinExistence type="predicted"/>
<evidence type="ECO:0000256" key="3">
    <source>
        <dbReference type="ARBA" id="ARBA00022490"/>
    </source>
</evidence>
<keyword evidence="4" id="KW-0597">Phosphoprotein</keyword>
<comment type="subcellular location">
    <subcellularLocation>
        <location evidence="1">Cytoplasm</location>
    </subcellularLocation>
</comment>
<dbReference type="InterPro" id="IPR029021">
    <property type="entry name" value="Prot-tyrosine_phosphatase-like"/>
</dbReference>
<dbReference type="PRINTS" id="PR00700">
    <property type="entry name" value="PRTYPHPHTASE"/>
</dbReference>
<gene>
    <name evidence="10" type="ORF">F0562_002924</name>
</gene>
<dbReference type="Pfam" id="PF00102">
    <property type="entry name" value="Y_phosphatase"/>
    <property type="match status" value="1"/>
</dbReference>
<dbReference type="EC" id="3.1.3.48" evidence="2"/>
<dbReference type="AlphaFoldDB" id="A0A5J5BXA4"/>
<dbReference type="FunFam" id="3.90.190.10:FF:000045">
    <property type="entry name" value="Tyrosine-protein phosphatase non-receptor type 12"/>
    <property type="match status" value="1"/>
</dbReference>
<dbReference type="CDD" id="cd17658">
    <property type="entry name" value="PTPc_plant_PTP1"/>
    <property type="match status" value="1"/>
</dbReference>
<dbReference type="SMART" id="SM00404">
    <property type="entry name" value="PTPc_motif"/>
    <property type="match status" value="1"/>
</dbReference>
<evidence type="ECO:0000256" key="5">
    <source>
        <dbReference type="ARBA" id="ARBA00022801"/>
    </source>
</evidence>
<keyword evidence="6" id="KW-0904">Protein phosphatase</keyword>
<dbReference type="GO" id="GO:0004725">
    <property type="term" value="F:protein tyrosine phosphatase activity"/>
    <property type="evidence" value="ECO:0007669"/>
    <property type="project" value="UniProtKB-EC"/>
</dbReference>
<dbReference type="SMART" id="SM00194">
    <property type="entry name" value="PTPc"/>
    <property type="match status" value="1"/>
</dbReference>
<feature type="domain" description="Tyrosine-protein phosphatase" evidence="8">
    <location>
        <begin position="114"/>
        <end position="384"/>
    </location>
</feature>
<feature type="region of interest" description="Disordered" evidence="7">
    <location>
        <begin position="45"/>
        <end position="73"/>
    </location>
</feature>
<dbReference type="EMBL" id="CM018032">
    <property type="protein sequence ID" value="KAA8546337.1"/>
    <property type="molecule type" value="Genomic_DNA"/>
</dbReference>
<dbReference type="PANTHER" id="PTHR19134">
    <property type="entry name" value="RECEPTOR-TYPE TYROSINE-PROTEIN PHOSPHATASE"/>
    <property type="match status" value="1"/>
</dbReference>
<dbReference type="PANTHER" id="PTHR19134:SF449">
    <property type="entry name" value="TYROSINE-PROTEIN PHOSPHATASE 1"/>
    <property type="match status" value="1"/>
</dbReference>
<sequence>MLREGAIQNGNQRHRISYGSLVGHNDLRIKRRRLTKAITATGNVISSRTRSRKSAMATAASAGKPITGSSSSSATPFYFSDDSLPRPALTSDQLRYCSEALKFFKDKLQMPEEIHEEFLTLQANRMRSSDMKNRCSVALDSVNSSKNRYTDVLPFDENRVVLNPCKDYRPSARGYINASFIKTSSSESISQFIATQGPLPHTFEDFWEMVLQCRVPVIVMLTRLVDNYKMVKCGDYFQAEDGPREFGNIFIVTKSIRTTDSSLVLRHLEVNYKESEEPPLPVLHIQYPEWPDHGVPENTFAVREILKRVYDIPSSPGPIVVHCSAGIGRTGTYCTIHNTIQRVLVGDMSTLDLVNTIALFRSQRIGMVQTLDQYHFCYNAIVDELEDLISEFNSQRIS</sequence>
<dbReference type="GO" id="GO:0005737">
    <property type="term" value="C:cytoplasm"/>
    <property type="evidence" value="ECO:0007669"/>
    <property type="project" value="UniProtKB-SubCell"/>
</dbReference>
<dbReference type="Proteomes" id="UP000325577">
    <property type="component" value="Linkage Group LG1"/>
</dbReference>
<dbReference type="InterPro" id="IPR003595">
    <property type="entry name" value="Tyr_Pase_cat"/>
</dbReference>
<evidence type="ECO:0000256" key="2">
    <source>
        <dbReference type="ARBA" id="ARBA00013064"/>
    </source>
</evidence>
<evidence type="ECO:0000256" key="6">
    <source>
        <dbReference type="ARBA" id="ARBA00022912"/>
    </source>
</evidence>
<evidence type="ECO:0000259" key="8">
    <source>
        <dbReference type="PROSITE" id="PS50055"/>
    </source>
</evidence>
<accession>A0A5J5BXA4</accession>
<keyword evidence="11" id="KW-1185">Reference proteome</keyword>
<keyword evidence="3" id="KW-0963">Cytoplasm</keyword>
<evidence type="ECO:0000313" key="10">
    <source>
        <dbReference type="EMBL" id="KAA8546337.1"/>
    </source>
</evidence>
<evidence type="ECO:0000256" key="1">
    <source>
        <dbReference type="ARBA" id="ARBA00004496"/>
    </source>
</evidence>
<dbReference type="PROSITE" id="PS00383">
    <property type="entry name" value="TYR_PHOSPHATASE_1"/>
    <property type="match status" value="1"/>
</dbReference>